<dbReference type="EMBL" id="JAULSV010000006">
    <property type="protein sequence ID" value="KAK0642158.1"/>
    <property type="molecule type" value="Genomic_DNA"/>
</dbReference>
<evidence type="ECO:0000313" key="1">
    <source>
        <dbReference type="EMBL" id="KAK0642158.1"/>
    </source>
</evidence>
<dbReference type="PANTHER" id="PTHR38436:SF3">
    <property type="entry name" value="CARBOXYMETHYLENEBUTENOLIDASE-RELATED"/>
    <property type="match status" value="1"/>
</dbReference>
<protein>
    <recommendedName>
        <fullName evidence="3">Carboxymethylenebutenolidase</fullName>
    </recommendedName>
</protein>
<keyword evidence="2" id="KW-1185">Reference proteome</keyword>
<reference evidence="1" key="1">
    <citation type="submission" date="2023-06" db="EMBL/GenBank/DDBJ databases">
        <title>Genome-scale phylogeny and comparative genomics of the fungal order Sordariales.</title>
        <authorList>
            <consortium name="Lawrence Berkeley National Laboratory"/>
            <person name="Hensen N."/>
            <person name="Bonometti L."/>
            <person name="Westerberg I."/>
            <person name="Brannstrom I.O."/>
            <person name="Guillou S."/>
            <person name="Cros-Aarteil S."/>
            <person name="Calhoun S."/>
            <person name="Haridas S."/>
            <person name="Kuo A."/>
            <person name="Mondo S."/>
            <person name="Pangilinan J."/>
            <person name="Riley R."/>
            <person name="Labutti K."/>
            <person name="Andreopoulos B."/>
            <person name="Lipzen A."/>
            <person name="Chen C."/>
            <person name="Yanf M."/>
            <person name="Daum C."/>
            <person name="Ng V."/>
            <person name="Clum A."/>
            <person name="Steindorff A."/>
            <person name="Ohm R."/>
            <person name="Martin F."/>
            <person name="Silar P."/>
            <person name="Natvig D."/>
            <person name="Lalanne C."/>
            <person name="Gautier V."/>
            <person name="Ament-Velasquez S.L."/>
            <person name="Kruys A."/>
            <person name="Hutchinson M.I."/>
            <person name="Powell A.J."/>
            <person name="Barry K."/>
            <person name="Miller A.N."/>
            <person name="Grigoriev I.V."/>
            <person name="Debuchy R."/>
            <person name="Gladieux P."/>
            <person name="Thoren M.H."/>
            <person name="Johannesson H."/>
        </authorList>
    </citation>
    <scope>NUCLEOTIDE SEQUENCE</scope>
    <source>
        <strain evidence="1">SMH2532-1</strain>
    </source>
</reference>
<dbReference type="InterPro" id="IPR032710">
    <property type="entry name" value="NTF2-like_dom_sf"/>
</dbReference>
<proteinExistence type="predicted"/>
<gene>
    <name evidence="1" type="ORF">B0T16DRAFT_431659</name>
</gene>
<name>A0AA40CLT3_9PEZI</name>
<dbReference type="AlphaFoldDB" id="A0AA40CLT3"/>
<evidence type="ECO:0000313" key="2">
    <source>
        <dbReference type="Proteomes" id="UP001174936"/>
    </source>
</evidence>
<dbReference type="Proteomes" id="UP001174936">
    <property type="component" value="Unassembled WGS sequence"/>
</dbReference>
<dbReference type="GO" id="GO:0030638">
    <property type="term" value="P:polyketide metabolic process"/>
    <property type="evidence" value="ECO:0007669"/>
    <property type="project" value="InterPro"/>
</dbReference>
<comment type="caution">
    <text evidence="1">The sequence shown here is derived from an EMBL/GenBank/DDBJ whole genome shotgun (WGS) entry which is preliminary data.</text>
</comment>
<dbReference type="Gene3D" id="3.10.450.50">
    <property type="match status" value="1"/>
</dbReference>
<dbReference type="PANTHER" id="PTHR38436">
    <property type="entry name" value="POLYKETIDE CYCLASE SNOAL-LIKE DOMAIN"/>
    <property type="match status" value="1"/>
</dbReference>
<organism evidence="1 2">
    <name type="scientific">Cercophora newfieldiana</name>
    <dbReference type="NCBI Taxonomy" id="92897"/>
    <lineage>
        <taxon>Eukaryota</taxon>
        <taxon>Fungi</taxon>
        <taxon>Dikarya</taxon>
        <taxon>Ascomycota</taxon>
        <taxon>Pezizomycotina</taxon>
        <taxon>Sordariomycetes</taxon>
        <taxon>Sordariomycetidae</taxon>
        <taxon>Sordariales</taxon>
        <taxon>Lasiosphaeriaceae</taxon>
        <taxon>Cercophora</taxon>
    </lineage>
</organism>
<sequence>MAANTDPIAPLPNAAPLQVTPDITIQPPLSRRGTGPGLILIVPAELDLRGHEKTLDPPPLQKWAEESYAAAQIAVRDASTPSDLEANLAIALSALRKLPECETDEFKVAAVVVGTPVAGLLSALESHPDVKCVVFYGGSPGKEGSIKTLTHLPSNTTVSEGLANVHFYPNVGPFFVVPAHEDYRASAAGVAHTRSLKFLKNVLDGPWFDLEAIWDEHTRFEFADRSVERTMATMVQQPYVNHVPTLTGGIGRENLTGFYRDHFIFSNADDAELELVSRTVGIDRIVDEFLFNCTHDRTIDWLIPGIPPTGKKLSVPMTSIVNIRGDRLYHEHIAWDQGTVLKQLGLVPEYLPFPYPVEGGGGKKFEYRVPVAGIETAQKLVDENAVKSNGMLEFNVRETQQ</sequence>
<dbReference type="SUPFAM" id="SSF54427">
    <property type="entry name" value="NTF2-like"/>
    <property type="match status" value="1"/>
</dbReference>
<accession>A0AA40CLT3</accession>
<dbReference type="InterPro" id="IPR009959">
    <property type="entry name" value="Cyclase_SnoaL-like"/>
</dbReference>
<evidence type="ECO:0008006" key="3">
    <source>
        <dbReference type="Google" id="ProtNLM"/>
    </source>
</evidence>